<gene>
    <name evidence="2" type="ORF">SNOG_11854</name>
</gene>
<name>Q0U8R0_PHANO</name>
<evidence type="ECO:0000256" key="1">
    <source>
        <dbReference type="SAM" id="MobiDB-lite"/>
    </source>
</evidence>
<evidence type="ECO:0000313" key="2">
    <source>
        <dbReference type="EMBL" id="EAT80898.1"/>
    </source>
</evidence>
<dbReference type="InParanoid" id="Q0U8R0"/>
<dbReference type="AlphaFoldDB" id="Q0U8R0"/>
<protein>
    <submittedName>
        <fullName evidence="2">Uncharacterized protein</fullName>
    </submittedName>
</protein>
<feature type="region of interest" description="Disordered" evidence="1">
    <location>
        <begin position="23"/>
        <end position="42"/>
    </location>
</feature>
<feature type="compositionally biased region" description="Polar residues" evidence="1">
    <location>
        <begin position="33"/>
        <end position="42"/>
    </location>
</feature>
<proteinExistence type="predicted"/>
<reference evidence="3" key="1">
    <citation type="journal article" date="2007" name="Plant Cell">
        <title>Dothideomycete-plant interactions illuminated by genome sequencing and EST analysis of the wheat pathogen Stagonospora nodorum.</title>
        <authorList>
            <person name="Hane J.K."/>
            <person name="Lowe R.G."/>
            <person name="Solomon P.S."/>
            <person name="Tan K.C."/>
            <person name="Schoch C.L."/>
            <person name="Spatafora J.W."/>
            <person name="Crous P.W."/>
            <person name="Kodira C."/>
            <person name="Birren B.W."/>
            <person name="Galagan J.E."/>
            <person name="Torriani S.F."/>
            <person name="McDonald B.A."/>
            <person name="Oliver R.P."/>
        </authorList>
    </citation>
    <scope>NUCLEOTIDE SEQUENCE [LARGE SCALE GENOMIC DNA]</scope>
    <source>
        <strain evidence="3">SN15 / ATCC MYA-4574 / FGSC 10173</strain>
    </source>
</reference>
<accession>Q0U8R0</accession>
<organism evidence="2 3">
    <name type="scientific">Phaeosphaeria nodorum (strain SN15 / ATCC MYA-4574 / FGSC 10173)</name>
    <name type="common">Glume blotch fungus</name>
    <name type="synonym">Parastagonospora nodorum</name>
    <dbReference type="NCBI Taxonomy" id="321614"/>
    <lineage>
        <taxon>Eukaryota</taxon>
        <taxon>Fungi</taxon>
        <taxon>Dikarya</taxon>
        <taxon>Ascomycota</taxon>
        <taxon>Pezizomycotina</taxon>
        <taxon>Dothideomycetes</taxon>
        <taxon>Pleosporomycetidae</taxon>
        <taxon>Pleosporales</taxon>
        <taxon>Pleosporineae</taxon>
        <taxon>Phaeosphaeriaceae</taxon>
        <taxon>Parastagonospora</taxon>
    </lineage>
</organism>
<dbReference type="EMBL" id="CH445344">
    <property type="protein sequence ID" value="EAT80898.1"/>
    <property type="molecule type" value="Genomic_DNA"/>
</dbReference>
<dbReference type="GeneID" id="5978999"/>
<evidence type="ECO:0000313" key="3">
    <source>
        <dbReference type="Proteomes" id="UP000001055"/>
    </source>
</evidence>
<dbReference type="KEGG" id="pno:SNOG_11854"/>
<dbReference type="RefSeq" id="XP_001802091.1">
    <property type="nucleotide sequence ID" value="XM_001802039.1"/>
</dbReference>
<dbReference type="Proteomes" id="UP000001055">
    <property type="component" value="Unassembled WGS sequence"/>
</dbReference>
<sequence>MTFHHPTFIVPFTYRHKDEAKHFHSDQYKHSHSAPSNSHNVPTSPYKYLSHSVSQLLLTQPAPSHQARHHLRALALVLTRCSLPIAAPPARREELRTGNWPVPRLLVWVGFHRMHLAAALLLKTMTRNVHIE</sequence>